<accession>A0ABD0SBX9</accession>
<feature type="chain" id="PRO_5044784012" description="Ommochrome-binding protein-like" evidence="1">
    <location>
        <begin position="18"/>
        <end position="281"/>
    </location>
</feature>
<keyword evidence="1" id="KW-0732">Signal</keyword>
<dbReference type="InterPro" id="IPR015943">
    <property type="entry name" value="WD40/YVTN_repeat-like_dom_sf"/>
</dbReference>
<comment type="caution">
    <text evidence="2">The sequence shown here is derived from an EMBL/GenBank/DDBJ whole genome shotgun (WGS) entry which is preliminary data.</text>
</comment>
<dbReference type="Gene3D" id="2.130.10.10">
    <property type="entry name" value="YVTN repeat-like/Quinoprotein amine dehydrogenase"/>
    <property type="match status" value="1"/>
</dbReference>
<gene>
    <name evidence="2" type="ORF">ABMA28_009941</name>
</gene>
<evidence type="ECO:0000313" key="3">
    <source>
        <dbReference type="Proteomes" id="UP001549921"/>
    </source>
</evidence>
<dbReference type="Proteomes" id="UP001549921">
    <property type="component" value="Unassembled WGS sequence"/>
</dbReference>
<sequence>MFAQIFIVFALVNTIRSIPKKTCNRLLINNTWYDREIILSNFGRPYNLNIHKSTNILFFSYSLQDNLADVDFQMAFINLNTKEHDVVAGIRGGCTVAIDQSNDVIYFGGSDGIYKYNMLTRLADDYKEKGKNIWSLYFRENLFYISYPDQKLYIDIDGKFVKVREFENFEVDSFHVMPNHDIYFANKSGFYLFDSSKLLVEPINELIGVRQIVEDNNGLLYVCTNVGIIMHSGDEFVNVIDIKGIYGLAFDKENSFILSDEKNILRLTPSSKGCAYDDFYW</sequence>
<name>A0ABD0SBX9_LOXSC</name>
<protein>
    <recommendedName>
        <fullName evidence="4">Ommochrome-binding protein-like</fullName>
    </recommendedName>
</protein>
<feature type="signal peptide" evidence="1">
    <location>
        <begin position="1"/>
        <end position="17"/>
    </location>
</feature>
<dbReference type="AlphaFoldDB" id="A0ABD0SBX9"/>
<evidence type="ECO:0008006" key="4">
    <source>
        <dbReference type="Google" id="ProtNLM"/>
    </source>
</evidence>
<proteinExistence type="predicted"/>
<dbReference type="SUPFAM" id="SSF101898">
    <property type="entry name" value="NHL repeat"/>
    <property type="match status" value="1"/>
</dbReference>
<organism evidence="2 3">
    <name type="scientific">Loxostege sticticalis</name>
    <name type="common">Beet webworm moth</name>
    <dbReference type="NCBI Taxonomy" id="481309"/>
    <lineage>
        <taxon>Eukaryota</taxon>
        <taxon>Metazoa</taxon>
        <taxon>Ecdysozoa</taxon>
        <taxon>Arthropoda</taxon>
        <taxon>Hexapoda</taxon>
        <taxon>Insecta</taxon>
        <taxon>Pterygota</taxon>
        <taxon>Neoptera</taxon>
        <taxon>Endopterygota</taxon>
        <taxon>Lepidoptera</taxon>
        <taxon>Glossata</taxon>
        <taxon>Ditrysia</taxon>
        <taxon>Pyraloidea</taxon>
        <taxon>Crambidae</taxon>
        <taxon>Pyraustinae</taxon>
        <taxon>Loxostege</taxon>
    </lineage>
</organism>
<dbReference type="EMBL" id="JBEDNZ010000024">
    <property type="protein sequence ID" value="KAL0811556.1"/>
    <property type="molecule type" value="Genomic_DNA"/>
</dbReference>
<reference evidence="2 3" key="1">
    <citation type="submission" date="2024-06" db="EMBL/GenBank/DDBJ databases">
        <title>A chromosome-level genome assembly of beet webworm, Loxostege sticticalis.</title>
        <authorList>
            <person name="Zhang Y."/>
        </authorList>
    </citation>
    <scope>NUCLEOTIDE SEQUENCE [LARGE SCALE GENOMIC DNA]</scope>
    <source>
        <strain evidence="2">AQ028</strain>
        <tissue evidence="2">Male pupae</tissue>
    </source>
</reference>
<evidence type="ECO:0000313" key="2">
    <source>
        <dbReference type="EMBL" id="KAL0811556.1"/>
    </source>
</evidence>
<evidence type="ECO:0000256" key="1">
    <source>
        <dbReference type="SAM" id="SignalP"/>
    </source>
</evidence>